<dbReference type="RefSeq" id="XP_004259537.1">
    <property type="nucleotide sequence ID" value="XM_004259489.1"/>
</dbReference>
<dbReference type="EMBL" id="KB206332">
    <property type="protein sequence ID" value="ELP92766.1"/>
    <property type="molecule type" value="Genomic_DNA"/>
</dbReference>
<dbReference type="AlphaFoldDB" id="A0A0A1UC12"/>
<dbReference type="KEGG" id="eiv:EIN_371780"/>
<proteinExistence type="predicted"/>
<evidence type="ECO:0000313" key="2">
    <source>
        <dbReference type="EMBL" id="ELP92766.1"/>
    </source>
</evidence>
<name>A0A0A1UC12_ENTIV</name>
<sequence length="222" mass="24556">MANRSIYSVAKKTDTSIAATRVDDGDAFDAFDDFDNIEEPVPEVPKPVEVKEEEIQPEVSQKEEVVQEKEEPKIEEKTTNKPGWCFDDFDGAGTIKPKIYASAAGGSNVSVKKPQKARPKETASSSSNVDWNKYKNAKSISSDQLFGSDEPTEFEKAKLSQYQNSSAIGSDDFFGKKEEERTYKVKGDDDDWGNDDLAKVANTLAEGASRLATKAKNLFDDF</sequence>
<evidence type="ECO:0000313" key="3">
    <source>
        <dbReference type="Proteomes" id="UP000014680"/>
    </source>
</evidence>
<dbReference type="OMA" id="DEWGNDE"/>
<evidence type="ECO:0000256" key="1">
    <source>
        <dbReference type="SAM" id="MobiDB-lite"/>
    </source>
</evidence>
<protein>
    <submittedName>
        <fullName evidence="2">Uncharacterized protein</fullName>
    </submittedName>
</protein>
<dbReference type="VEuPathDB" id="AmoebaDB:EIN_371780"/>
<feature type="compositionally biased region" description="Basic and acidic residues" evidence="1">
    <location>
        <begin position="46"/>
        <end position="79"/>
    </location>
</feature>
<dbReference type="OrthoDB" id="983479at2759"/>
<feature type="region of interest" description="Disordered" evidence="1">
    <location>
        <begin position="37"/>
        <end position="86"/>
    </location>
</feature>
<accession>A0A0A1UC12</accession>
<reference evidence="2 3" key="1">
    <citation type="submission" date="2012-10" db="EMBL/GenBank/DDBJ databases">
        <authorList>
            <person name="Zafar N."/>
            <person name="Inman J."/>
            <person name="Hall N."/>
            <person name="Lorenzi H."/>
            <person name="Caler E."/>
        </authorList>
    </citation>
    <scope>NUCLEOTIDE SEQUENCE [LARGE SCALE GENOMIC DNA]</scope>
    <source>
        <strain evidence="2 3">IP1</strain>
    </source>
</reference>
<gene>
    <name evidence="2" type="ORF">EIN_371780</name>
</gene>
<feature type="region of interest" description="Disordered" evidence="1">
    <location>
        <begin position="103"/>
        <end position="130"/>
    </location>
</feature>
<dbReference type="GeneID" id="14891775"/>
<keyword evidence="3" id="KW-1185">Reference proteome</keyword>
<dbReference type="Proteomes" id="UP000014680">
    <property type="component" value="Unassembled WGS sequence"/>
</dbReference>
<organism evidence="2 3">
    <name type="scientific">Entamoeba invadens IP1</name>
    <dbReference type="NCBI Taxonomy" id="370355"/>
    <lineage>
        <taxon>Eukaryota</taxon>
        <taxon>Amoebozoa</taxon>
        <taxon>Evosea</taxon>
        <taxon>Archamoebae</taxon>
        <taxon>Mastigamoebida</taxon>
        <taxon>Entamoebidae</taxon>
        <taxon>Entamoeba</taxon>
    </lineage>
</organism>